<feature type="transmembrane region" description="Helical" evidence="1">
    <location>
        <begin position="191"/>
        <end position="209"/>
    </location>
</feature>
<feature type="transmembrane region" description="Helical" evidence="1">
    <location>
        <begin position="105"/>
        <end position="123"/>
    </location>
</feature>
<keyword evidence="1" id="KW-0812">Transmembrane</keyword>
<dbReference type="eggNOG" id="ENOG5033ZWV">
    <property type="taxonomic scope" value="Bacteria"/>
</dbReference>
<feature type="transmembrane region" description="Helical" evidence="1">
    <location>
        <begin position="28"/>
        <end position="52"/>
    </location>
</feature>
<dbReference type="Proteomes" id="UP000028492">
    <property type="component" value="Chromosome"/>
</dbReference>
<dbReference type="STRING" id="208439.AJAP_38800"/>
<dbReference type="KEGG" id="aja:AJAP_38800"/>
<sequence length="241" mass="26300">MPGCSAESVPTRFISMKADSRTKHARRLLLCLHVLASVAWCTMQLAQLALLLRGWSSDGPARLATFELAEFLENTVLDPAAIVSAYTGMMLSALTSWGFFKHRWVMVKFVITVALLVIASTVVSRLLPSVVEALRAGAEEPRIPILVGTCGMACATAFLLWVSVVKPWGKTARHAAELKAKKARGRKEPEPSLPVYVAVLLIPAIEFGFALDYPILTFGTVIGYSIFKFAAANFYIPKVKC</sequence>
<dbReference type="AlphaFoldDB" id="A0A075V5G7"/>
<keyword evidence="3" id="KW-1185">Reference proteome</keyword>
<feature type="transmembrane region" description="Helical" evidence="1">
    <location>
        <begin position="143"/>
        <end position="164"/>
    </location>
</feature>
<evidence type="ECO:0000313" key="3">
    <source>
        <dbReference type="Proteomes" id="UP000028492"/>
    </source>
</evidence>
<proteinExistence type="predicted"/>
<name>A0A075V5G7_9PSEU</name>
<evidence type="ECO:0000313" key="2">
    <source>
        <dbReference type="EMBL" id="AIG80543.1"/>
    </source>
</evidence>
<organism evidence="2 3">
    <name type="scientific">Amycolatopsis japonica</name>
    <dbReference type="NCBI Taxonomy" id="208439"/>
    <lineage>
        <taxon>Bacteria</taxon>
        <taxon>Bacillati</taxon>
        <taxon>Actinomycetota</taxon>
        <taxon>Actinomycetes</taxon>
        <taxon>Pseudonocardiales</taxon>
        <taxon>Pseudonocardiaceae</taxon>
        <taxon>Amycolatopsis</taxon>
        <taxon>Amycolatopsis japonica group</taxon>
    </lineage>
</organism>
<accession>A0A075V5G7</accession>
<evidence type="ECO:0000256" key="1">
    <source>
        <dbReference type="SAM" id="Phobius"/>
    </source>
</evidence>
<dbReference type="EMBL" id="CP008953">
    <property type="protein sequence ID" value="AIG80543.1"/>
    <property type="molecule type" value="Genomic_DNA"/>
</dbReference>
<keyword evidence="1" id="KW-0472">Membrane</keyword>
<keyword evidence="1" id="KW-1133">Transmembrane helix</keyword>
<protein>
    <submittedName>
        <fullName evidence="2">Putative membrane protein</fullName>
    </submittedName>
</protein>
<feature type="transmembrane region" description="Helical" evidence="1">
    <location>
        <begin position="80"/>
        <end position="100"/>
    </location>
</feature>
<gene>
    <name evidence="2" type="ORF">AJAP_38800</name>
</gene>
<dbReference type="HOGENOM" id="CLU_114403_0_0_11"/>
<feature type="transmembrane region" description="Helical" evidence="1">
    <location>
        <begin position="215"/>
        <end position="236"/>
    </location>
</feature>
<reference evidence="2 3" key="1">
    <citation type="journal article" date="2014" name="J. Biotechnol.">
        <title>Complete genome sequence of the actinobacterium Amycolatopsis japonica MG417-CF17(T) (=DSM 44213T) producing (S,S)-N,N'-ethylenediaminedisuccinic acid.</title>
        <authorList>
            <person name="Stegmann E."/>
            <person name="Albersmeier A."/>
            <person name="Spohn M."/>
            <person name="Gert H."/>
            <person name="Weber T."/>
            <person name="Wohlleben W."/>
            <person name="Kalinowski J."/>
            <person name="Ruckert C."/>
        </authorList>
    </citation>
    <scope>NUCLEOTIDE SEQUENCE [LARGE SCALE GENOMIC DNA]</scope>
    <source>
        <strain evidence="3">MG417-CF17 (DSM 44213)</strain>
    </source>
</reference>